<accession>Z9JX26</accession>
<evidence type="ECO:0000313" key="8">
    <source>
        <dbReference type="Proteomes" id="UP000023067"/>
    </source>
</evidence>
<dbReference type="InterPro" id="IPR000064">
    <property type="entry name" value="NLP_P60_dom"/>
</dbReference>
<feature type="domain" description="NlpC/P60" evidence="6">
    <location>
        <begin position="165"/>
        <end position="276"/>
    </location>
</feature>
<dbReference type="PROSITE" id="PS51935">
    <property type="entry name" value="NLPC_P60"/>
    <property type="match status" value="1"/>
</dbReference>
<gene>
    <name evidence="7" type="ORF">BF93_06920</name>
</gene>
<dbReference type="OrthoDB" id="5177647at2"/>
<keyword evidence="2" id="KW-0645">Protease</keyword>
<organism evidence="7 8">
    <name type="scientific">Brachybacterium phenoliresistens</name>
    <dbReference type="NCBI Taxonomy" id="396014"/>
    <lineage>
        <taxon>Bacteria</taxon>
        <taxon>Bacillati</taxon>
        <taxon>Actinomycetota</taxon>
        <taxon>Actinomycetes</taxon>
        <taxon>Micrococcales</taxon>
        <taxon>Dermabacteraceae</taxon>
        <taxon>Brachybacterium</taxon>
    </lineage>
</organism>
<dbReference type="InterPro" id="IPR036366">
    <property type="entry name" value="PGBDSf"/>
</dbReference>
<evidence type="ECO:0000259" key="6">
    <source>
        <dbReference type="PROSITE" id="PS51935"/>
    </source>
</evidence>
<dbReference type="InterPro" id="IPR002477">
    <property type="entry name" value="Peptidoglycan-bd-like"/>
</dbReference>
<evidence type="ECO:0000256" key="3">
    <source>
        <dbReference type="ARBA" id="ARBA00022801"/>
    </source>
</evidence>
<dbReference type="InterPro" id="IPR036365">
    <property type="entry name" value="PGBD-like_sf"/>
</dbReference>
<reference evidence="7 8" key="1">
    <citation type="submission" date="2014-02" db="EMBL/GenBank/DDBJ databases">
        <title>Genome sequence of Brachybacterium phenoliresistens strain W13A50.</title>
        <authorList>
            <person name="Wang X."/>
        </authorList>
    </citation>
    <scope>NUCLEOTIDE SEQUENCE [LARGE SCALE GENOMIC DNA]</scope>
    <source>
        <strain evidence="7 8">W13A50</strain>
    </source>
</reference>
<dbReference type="RefSeq" id="WP_038370221.1">
    <property type="nucleotide sequence ID" value="NZ_BAAAOW010000001.1"/>
</dbReference>
<dbReference type="SUPFAM" id="SSF47090">
    <property type="entry name" value="PGBD-like"/>
    <property type="match status" value="1"/>
</dbReference>
<dbReference type="eggNOG" id="COG3409">
    <property type="taxonomic scope" value="Bacteria"/>
</dbReference>
<dbReference type="AlphaFoldDB" id="Z9JX26"/>
<dbReference type="EMBL" id="JDYK01000002">
    <property type="protein sequence ID" value="EWS82749.1"/>
    <property type="molecule type" value="Genomic_DNA"/>
</dbReference>
<keyword evidence="3 7" id="KW-0378">Hydrolase</keyword>
<dbReference type="Pfam" id="PF00877">
    <property type="entry name" value="NLPC_P60"/>
    <property type="match status" value="1"/>
</dbReference>
<dbReference type="Gene3D" id="3.90.1720.10">
    <property type="entry name" value="endopeptidase domain like (from Nostoc punctiforme)"/>
    <property type="match status" value="1"/>
</dbReference>
<sequence length="276" mass="27723">MAKHSTHRVPGRATYGATRLAFRGLGGAAMLGTVVIGSAFAAQSATAAPAAETAAPAEISAVAPAHPVATANQLTADGGTLYEGVRGDRVATLQTMLNTHGADLEVDGSFGPLTLAAVLDYQESNGLQVDGRVGPETRGSLNGGSAEVSASAGTAVATSSEESSSSSGQAILDAARSQIGVHYSWGGESASTGFDCSGLTQYAYAQAGIDLPRTSSAQASAGTQISQSEAQVGDLVVWPGHIGIYAGDNTVVDAGSSKGSVSERTIWGDPTFVTYR</sequence>
<dbReference type="Gene3D" id="1.10.101.10">
    <property type="entry name" value="PGBD-like superfamily/PGBD"/>
    <property type="match status" value="1"/>
</dbReference>
<evidence type="ECO:0000256" key="5">
    <source>
        <dbReference type="SAM" id="Phobius"/>
    </source>
</evidence>
<dbReference type="PANTHER" id="PTHR47359:SF3">
    <property type="entry name" value="NLP_P60 DOMAIN-CONTAINING PROTEIN-RELATED"/>
    <property type="match status" value="1"/>
</dbReference>
<evidence type="ECO:0000256" key="4">
    <source>
        <dbReference type="ARBA" id="ARBA00022807"/>
    </source>
</evidence>
<comment type="caution">
    <text evidence="7">The sequence shown here is derived from an EMBL/GenBank/DDBJ whole genome shotgun (WGS) entry which is preliminary data.</text>
</comment>
<dbReference type="Pfam" id="PF01471">
    <property type="entry name" value="PG_binding_1"/>
    <property type="match status" value="1"/>
</dbReference>
<dbReference type="PATRIC" id="fig|396014.3.peg.374"/>
<name>Z9JX26_9MICO</name>
<dbReference type="HOGENOM" id="CLU_016043_1_8_11"/>
<keyword evidence="4" id="KW-0788">Thiol protease</keyword>
<keyword evidence="8" id="KW-1185">Reference proteome</keyword>
<evidence type="ECO:0000256" key="2">
    <source>
        <dbReference type="ARBA" id="ARBA00022670"/>
    </source>
</evidence>
<evidence type="ECO:0000256" key="1">
    <source>
        <dbReference type="ARBA" id="ARBA00007074"/>
    </source>
</evidence>
<keyword evidence="5" id="KW-1133">Transmembrane helix</keyword>
<dbReference type="Proteomes" id="UP000023067">
    <property type="component" value="Unassembled WGS sequence"/>
</dbReference>
<dbReference type="SUPFAM" id="SSF54001">
    <property type="entry name" value="Cysteine proteinases"/>
    <property type="match status" value="1"/>
</dbReference>
<protein>
    <submittedName>
        <fullName evidence="7">Hydrolase</fullName>
    </submittedName>
</protein>
<dbReference type="InterPro" id="IPR038765">
    <property type="entry name" value="Papain-like_cys_pep_sf"/>
</dbReference>
<proteinExistence type="inferred from homology"/>
<dbReference type="GO" id="GO:0008234">
    <property type="term" value="F:cysteine-type peptidase activity"/>
    <property type="evidence" value="ECO:0007669"/>
    <property type="project" value="UniProtKB-KW"/>
</dbReference>
<dbReference type="InterPro" id="IPR051794">
    <property type="entry name" value="PG_Endopeptidase_C40"/>
</dbReference>
<dbReference type="eggNOG" id="COG0791">
    <property type="taxonomic scope" value="Bacteria"/>
</dbReference>
<keyword evidence="5" id="KW-0472">Membrane</keyword>
<dbReference type="GO" id="GO:0006508">
    <property type="term" value="P:proteolysis"/>
    <property type="evidence" value="ECO:0007669"/>
    <property type="project" value="UniProtKB-KW"/>
</dbReference>
<feature type="transmembrane region" description="Helical" evidence="5">
    <location>
        <begin position="20"/>
        <end position="42"/>
    </location>
</feature>
<evidence type="ECO:0000313" key="7">
    <source>
        <dbReference type="EMBL" id="EWS82749.1"/>
    </source>
</evidence>
<comment type="similarity">
    <text evidence="1">Belongs to the peptidase C40 family.</text>
</comment>
<keyword evidence="5" id="KW-0812">Transmembrane</keyword>
<dbReference type="PANTHER" id="PTHR47359">
    <property type="entry name" value="PEPTIDOGLYCAN DL-ENDOPEPTIDASE CWLO"/>
    <property type="match status" value="1"/>
</dbReference>